<dbReference type="InterPro" id="IPR036291">
    <property type="entry name" value="NAD(P)-bd_dom_sf"/>
</dbReference>
<evidence type="ECO:0000256" key="1">
    <source>
        <dbReference type="ARBA" id="ARBA00006484"/>
    </source>
</evidence>
<keyword evidence="4" id="KW-1185">Reference proteome</keyword>
<sequence>MNPRIRDWQGKRVWIIGASTGIGAEVARLLLTKGASVALSARNGEQLRHIAQVFPQALALPLDMTDLVSLQTAHTQLLAEWHQLDLVLVVAGAYNEMRADSFNLADANHVLNVNVRGVYQCLEVVLPTLLKQGSGGIGIVGSVAGYSGLPKALAYGPSKAAIINLCESLYVDLHPKNIGVYMINPGFVATPMTANNDFEMPALMTAPAAAQALVRGLERGEFHIHFPKRFTNWLRLARLLPYRSYFYLVHKVTGL</sequence>
<dbReference type="EMBL" id="JAGSPK010000006">
    <property type="protein sequence ID" value="MBR7794142.1"/>
    <property type="molecule type" value="Genomic_DNA"/>
</dbReference>
<comment type="similarity">
    <text evidence="1">Belongs to the short-chain dehydrogenases/reductases (SDR) family.</text>
</comment>
<organism evidence="3 4">
    <name type="scientific">Undibacterium rivi</name>
    <dbReference type="NCBI Taxonomy" id="2828729"/>
    <lineage>
        <taxon>Bacteria</taxon>
        <taxon>Pseudomonadati</taxon>
        <taxon>Pseudomonadota</taxon>
        <taxon>Betaproteobacteria</taxon>
        <taxon>Burkholderiales</taxon>
        <taxon>Oxalobacteraceae</taxon>
        <taxon>Undibacterium</taxon>
    </lineage>
</organism>
<gene>
    <name evidence="3" type="ORF">KDM87_16225</name>
</gene>
<protein>
    <submittedName>
        <fullName evidence="3">SDR family NAD(P)-dependent oxidoreductase</fullName>
    </submittedName>
</protein>
<comment type="caution">
    <text evidence="3">The sequence shown here is derived from an EMBL/GenBank/DDBJ whole genome shotgun (WGS) entry which is preliminary data.</text>
</comment>
<dbReference type="Gene3D" id="3.40.50.720">
    <property type="entry name" value="NAD(P)-binding Rossmann-like Domain"/>
    <property type="match status" value="1"/>
</dbReference>
<evidence type="ECO:0000313" key="3">
    <source>
        <dbReference type="EMBL" id="MBR7794142.1"/>
    </source>
</evidence>
<dbReference type="PANTHER" id="PTHR44196:SF1">
    <property type="entry name" value="DEHYDROGENASE_REDUCTASE SDR FAMILY MEMBER 7B"/>
    <property type="match status" value="1"/>
</dbReference>
<dbReference type="PRINTS" id="PR00081">
    <property type="entry name" value="GDHRDH"/>
</dbReference>
<dbReference type="Proteomes" id="UP000682982">
    <property type="component" value="Unassembled WGS sequence"/>
</dbReference>
<dbReference type="Pfam" id="PF00106">
    <property type="entry name" value="adh_short"/>
    <property type="match status" value="1"/>
</dbReference>
<accession>A0ABS5H6G5</accession>
<dbReference type="SUPFAM" id="SSF51735">
    <property type="entry name" value="NAD(P)-binding Rossmann-fold domains"/>
    <property type="match status" value="1"/>
</dbReference>
<keyword evidence="2" id="KW-0560">Oxidoreductase</keyword>
<evidence type="ECO:0000256" key="2">
    <source>
        <dbReference type="ARBA" id="ARBA00023002"/>
    </source>
</evidence>
<dbReference type="InterPro" id="IPR002347">
    <property type="entry name" value="SDR_fam"/>
</dbReference>
<reference evidence="3 4" key="1">
    <citation type="submission" date="2021-04" db="EMBL/GenBank/DDBJ databases">
        <title>novel species isolated from subtropical streams in China.</title>
        <authorList>
            <person name="Lu H."/>
        </authorList>
    </citation>
    <scope>NUCLEOTIDE SEQUENCE [LARGE SCALE GENOMIC DNA]</scope>
    <source>
        <strain evidence="3 4">FT147W</strain>
    </source>
</reference>
<name>A0ABS5H6G5_9BURK</name>
<evidence type="ECO:0000313" key="4">
    <source>
        <dbReference type="Proteomes" id="UP000682982"/>
    </source>
</evidence>
<dbReference type="RefSeq" id="WP_212680168.1">
    <property type="nucleotide sequence ID" value="NZ_JAGSPK010000006.1"/>
</dbReference>
<proteinExistence type="inferred from homology"/>
<dbReference type="PANTHER" id="PTHR44196">
    <property type="entry name" value="DEHYDROGENASE/REDUCTASE SDR FAMILY MEMBER 7B"/>
    <property type="match status" value="1"/>
</dbReference>